<gene>
    <name evidence="2" type="ORF">FMV2238Y02_06100</name>
</gene>
<organism evidence="2 3">
    <name type="scientific">Streptococcus canis</name>
    <dbReference type="NCBI Taxonomy" id="1329"/>
    <lineage>
        <taxon>Bacteria</taxon>
        <taxon>Bacillati</taxon>
        <taxon>Bacillota</taxon>
        <taxon>Bacilli</taxon>
        <taxon>Lactobacillales</taxon>
        <taxon>Streptococcaceae</taxon>
        <taxon>Streptococcus</taxon>
    </lineage>
</organism>
<feature type="transmembrane region" description="Helical" evidence="1">
    <location>
        <begin position="16"/>
        <end position="35"/>
    </location>
</feature>
<sequence length="48" mass="5112">MGDGSIVDGRTEVRKILVRVALLGFGTVATGLFLFRRGCLKTISSSGR</sequence>
<name>A0A2D4DN67_STRCB</name>
<keyword evidence="3" id="KW-1185">Reference proteome</keyword>
<evidence type="ECO:0000313" key="2">
    <source>
        <dbReference type="EMBL" id="VDC42172.1"/>
    </source>
</evidence>
<dbReference type="Proteomes" id="UP000280759">
    <property type="component" value="Unassembled WGS sequence"/>
</dbReference>
<dbReference type="EMBL" id="UXEP01000007">
    <property type="protein sequence ID" value="VDC42172.1"/>
    <property type="molecule type" value="Genomic_DNA"/>
</dbReference>
<evidence type="ECO:0000313" key="3">
    <source>
        <dbReference type="Proteomes" id="UP000280759"/>
    </source>
</evidence>
<reference evidence="2 3" key="1">
    <citation type="submission" date="2018-10" db="EMBL/GenBank/DDBJ databases">
        <authorList>
            <consortium name="Molecular Microbiology and Infection Unit (UMMI)"/>
            <person name="Machado M."/>
        </authorList>
    </citation>
    <scope>NUCLEOTIDE SEQUENCE [LARGE SCALE GENOMIC DNA]</scope>
    <source>
        <strain evidence="2">FMV2238.02</strain>
    </source>
</reference>
<keyword evidence="1" id="KW-0812">Transmembrane</keyword>
<proteinExistence type="predicted"/>
<protein>
    <submittedName>
        <fullName evidence="2">Uncharacterized protein</fullName>
    </submittedName>
</protein>
<keyword evidence="1" id="KW-0472">Membrane</keyword>
<accession>A0A2D4DN67</accession>
<dbReference type="AlphaFoldDB" id="A0A2D4DN67"/>
<keyword evidence="1" id="KW-1133">Transmembrane helix</keyword>
<evidence type="ECO:0000256" key="1">
    <source>
        <dbReference type="SAM" id="Phobius"/>
    </source>
</evidence>